<accession>A0AA39XCH8</accession>
<dbReference type="Proteomes" id="UP001175000">
    <property type="component" value="Unassembled WGS sequence"/>
</dbReference>
<comment type="caution">
    <text evidence="1">The sequence shown here is derived from an EMBL/GenBank/DDBJ whole genome shotgun (WGS) entry which is preliminary data.</text>
</comment>
<proteinExistence type="predicted"/>
<name>A0AA39XCH8_9PEZI</name>
<protein>
    <submittedName>
        <fullName evidence="1">Uncharacterized protein</fullName>
    </submittedName>
</protein>
<keyword evidence="2" id="KW-1185">Reference proteome</keyword>
<evidence type="ECO:0000313" key="1">
    <source>
        <dbReference type="EMBL" id="KAK0631389.1"/>
    </source>
</evidence>
<gene>
    <name evidence="1" type="ORF">B0T14DRAFT_501606</name>
</gene>
<evidence type="ECO:0000313" key="2">
    <source>
        <dbReference type="Proteomes" id="UP001175000"/>
    </source>
</evidence>
<reference evidence="1" key="1">
    <citation type="submission" date="2023-06" db="EMBL/GenBank/DDBJ databases">
        <title>Genome-scale phylogeny and comparative genomics of the fungal order Sordariales.</title>
        <authorList>
            <consortium name="Lawrence Berkeley National Laboratory"/>
            <person name="Hensen N."/>
            <person name="Bonometti L."/>
            <person name="Westerberg I."/>
            <person name="Brannstrom I.O."/>
            <person name="Guillou S."/>
            <person name="Cros-Aarteil S."/>
            <person name="Calhoun S."/>
            <person name="Haridas S."/>
            <person name="Kuo A."/>
            <person name="Mondo S."/>
            <person name="Pangilinan J."/>
            <person name="Riley R."/>
            <person name="Labutti K."/>
            <person name="Andreopoulos B."/>
            <person name="Lipzen A."/>
            <person name="Chen C."/>
            <person name="Yanf M."/>
            <person name="Daum C."/>
            <person name="Ng V."/>
            <person name="Clum A."/>
            <person name="Steindorff A."/>
            <person name="Ohm R."/>
            <person name="Martin F."/>
            <person name="Silar P."/>
            <person name="Natvig D."/>
            <person name="Lalanne C."/>
            <person name="Gautier V."/>
            <person name="Ament-Velasquez S.L."/>
            <person name="Kruys A."/>
            <person name="Hutchinson M.I."/>
            <person name="Powell A.J."/>
            <person name="Barry K."/>
            <person name="Miller A.N."/>
            <person name="Grigoriev I.V."/>
            <person name="Debuchy R."/>
            <person name="Gladieux P."/>
            <person name="Thoren M.H."/>
            <person name="Johannesson H."/>
        </authorList>
    </citation>
    <scope>NUCLEOTIDE SEQUENCE</scope>
    <source>
        <strain evidence="1">CBS 606.72</strain>
    </source>
</reference>
<organism evidence="1 2">
    <name type="scientific">Immersiella caudata</name>
    <dbReference type="NCBI Taxonomy" id="314043"/>
    <lineage>
        <taxon>Eukaryota</taxon>
        <taxon>Fungi</taxon>
        <taxon>Dikarya</taxon>
        <taxon>Ascomycota</taxon>
        <taxon>Pezizomycotina</taxon>
        <taxon>Sordariomycetes</taxon>
        <taxon>Sordariomycetidae</taxon>
        <taxon>Sordariales</taxon>
        <taxon>Lasiosphaeriaceae</taxon>
        <taxon>Immersiella</taxon>
    </lineage>
</organism>
<dbReference type="EMBL" id="JAULSU010000001">
    <property type="protein sequence ID" value="KAK0631389.1"/>
    <property type="molecule type" value="Genomic_DNA"/>
</dbReference>
<sequence>MKPQHSLVSRGDVEVLRATNCASRAFVSKGMHVMIDNCGSKPCPALILWNKVLGAA</sequence>
<dbReference type="AlphaFoldDB" id="A0AA39XCH8"/>